<comment type="caution">
    <text evidence="1">The sequence shown here is derived from an EMBL/GenBank/DDBJ whole genome shotgun (WGS) entry which is preliminary data.</text>
</comment>
<dbReference type="EMBL" id="JAUSTP010000001">
    <property type="protein sequence ID" value="MDQ0188255.1"/>
    <property type="molecule type" value="Genomic_DNA"/>
</dbReference>
<evidence type="ECO:0000313" key="1">
    <source>
        <dbReference type="EMBL" id="MDQ0188255.1"/>
    </source>
</evidence>
<name>A0ABT9XDP0_9BACL</name>
<dbReference type="Proteomes" id="UP001232973">
    <property type="component" value="Unassembled WGS sequence"/>
</dbReference>
<evidence type="ECO:0000313" key="2">
    <source>
        <dbReference type="Proteomes" id="UP001232973"/>
    </source>
</evidence>
<organism evidence="1 2">
    <name type="scientific">Alicyclobacillus cycloheptanicus</name>
    <dbReference type="NCBI Taxonomy" id="1457"/>
    <lineage>
        <taxon>Bacteria</taxon>
        <taxon>Bacillati</taxon>
        <taxon>Bacillota</taxon>
        <taxon>Bacilli</taxon>
        <taxon>Bacillales</taxon>
        <taxon>Alicyclobacillaceae</taxon>
        <taxon>Alicyclobacillus</taxon>
    </lineage>
</organism>
<keyword evidence="2" id="KW-1185">Reference proteome</keyword>
<protein>
    <submittedName>
        <fullName evidence="1">Uncharacterized protein</fullName>
    </submittedName>
</protein>
<sequence>MENRPDAFLHQLTVLAVCGYALALVRSGYFGGGIWQQVMDWLGA</sequence>
<reference evidence="1 2" key="1">
    <citation type="submission" date="2023-07" db="EMBL/GenBank/DDBJ databases">
        <title>Genomic Encyclopedia of Type Strains, Phase IV (KMG-IV): sequencing the most valuable type-strain genomes for metagenomic binning, comparative biology and taxonomic classification.</title>
        <authorList>
            <person name="Goeker M."/>
        </authorList>
    </citation>
    <scope>NUCLEOTIDE SEQUENCE [LARGE SCALE GENOMIC DNA]</scope>
    <source>
        <strain evidence="1 2">DSM 4006</strain>
    </source>
</reference>
<proteinExistence type="predicted"/>
<accession>A0ABT9XDP0</accession>
<gene>
    <name evidence="1" type="ORF">J2S03_000059</name>
</gene>